<sequence length="309" mass="34688">MKITVASGKKLSGIPIYMVAGRKMYEVQYGGLSFLLICVSEADRFGSIALEKQLAIYQKAAGMPAAYAFEKLTNPQRSALVKRQIPFISEPDQVYLPFMGVMLRNSLNKKSQIPTEKMMPATQSLFLYLVYHKEGGCLKKDAADSLGLTRTSISRASEQLTAMGLIREERKGREIRMYLVYHGREIFEYAKPYLINPVQKTVFAKDDAAVMGSSLSGESALGSRTMLNQPKVPVYAVDKSSNLVNGLHTVDPQWESDEGVCRIEIWKYDPGMFSSEGAVDPISLAMTFENQEDERIEGALDEYMENWKW</sequence>
<dbReference type="SUPFAM" id="SSF46785">
    <property type="entry name" value="Winged helix' DNA-binding domain"/>
    <property type="match status" value="1"/>
</dbReference>
<dbReference type="Gene3D" id="1.10.10.10">
    <property type="entry name" value="Winged helix-like DNA-binding domain superfamily/Winged helix DNA-binding domain"/>
    <property type="match status" value="1"/>
</dbReference>
<comment type="caution">
    <text evidence="1">The sequence shown here is derived from an EMBL/GenBank/DDBJ whole genome shotgun (WGS) entry which is preliminary data.</text>
</comment>
<evidence type="ECO:0000313" key="1">
    <source>
        <dbReference type="EMBL" id="MBR0576254.1"/>
    </source>
</evidence>
<dbReference type="InterPro" id="IPR036388">
    <property type="entry name" value="WH-like_DNA-bd_sf"/>
</dbReference>
<gene>
    <name evidence="1" type="ORF">KCG48_07840</name>
</gene>
<dbReference type="EMBL" id="JAGSCS010000009">
    <property type="protein sequence ID" value="MBR0576254.1"/>
    <property type="molecule type" value="Genomic_DNA"/>
</dbReference>
<dbReference type="Proteomes" id="UP000675379">
    <property type="component" value="Unassembled WGS sequence"/>
</dbReference>
<evidence type="ECO:0000313" key="2">
    <source>
        <dbReference type="Proteomes" id="UP000675379"/>
    </source>
</evidence>
<reference evidence="1" key="1">
    <citation type="submission" date="2021-04" db="EMBL/GenBank/DDBJ databases">
        <title>Proteiniclasticum sedimins sp. nov., an obligate anaerobic bacterium isolated from anaerobic sludge.</title>
        <authorList>
            <person name="Liu J."/>
        </authorList>
    </citation>
    <scope>NUCLEOTIDE SEQUENCE</scope>
    <source>
        <strain evidence="1">BAD-10</strain>
    </source>
</reference>
<organism evidence="1 2">
    <name type="scientific">Proteiniclasticum sediminis</name>
    <dbReference type="NCBI Taxonomy" id="2804028"/>
    <lineage>
        <taxon>Bacteria</taxon>
        <taxon>Bacillati</taxon>
        <taxon>Bacillota</taxon>
        <taxon>Clostridia</taxon>
        <taxon>Eubacteriales</taxon>
        <taxon>Clostridiaceae</taxon>
        <taxon>Proteiniclasticum</taxon>
    </lineage>
</organism>
<dbReference type="InterPro" id="IPR036390">
    <property type="entry name" value="WH_DNA-bd_sf"/>
</dbReference>
<accession>A0A941HQ99</accession>
<dbReference type="AlphaFoldDB" id="A0A941HQ99"/>
<protein>
    <submittedName>
        <fullName evidence="1">MarR family transcriptional regulator</fullName>
    </submittedName>
</protein>
<proteinExistence type="predicted"/>
<name>A0A941HQ99_9CLOT</name>
<keyword evidence="2" id="KW-1185">Reference proteome</keyword>